<feature type="region of interest" description="Disordered" evidence="3">
    <location>
        <begin position="226"/>
        <end position="276"/>
    </location>
</feature>
<feature type="region of interest" description="Disordered" evidence="3">
    <location>
        <begin position="800"/>
        <end position="858"/>
    </location>
</feature>
<evidence type="ECO:0000256" key="1">
    <source>
        <dbReference type="ARBA" id="ARBA00005627"/>
    </source>
</evidence>
<feature type="region of interest" description="Disordered" evidence="3">
    <location>
        <begin position="975"/>
        <end position="1015"/>
    </location>
</feature>
<organism evidence="4 6">
    <name type="scientific">Didymodactylos carnosus</name>
    <dbReference type="NCBI Taxonomy" id="1234261"/>
    <lineage>
        <taxon>Eukaryota</taxon>
        <taxon>Metazoa</taxon>
        <taxon>Spiralia</taxon>
        <taxon>Gnathifera</taxon>
        <taxon>Rotifera</taxon>
        <taxon>Eurotatoria</taxon>
        <taxon>Bdelloidea</taxon>
        <taxon>Philodinida</taxon>
        <taxon>Philodinidae</taxon>
        <taxon>Didymodactylos</taxon>
    </lineage>
</organism>
<feature type="compositionally biased region" description="Low complexity" evidence="3">
    <location>
        <begin position="975"/>
        <end position="996"/>
    </location>
</feature>
<dbReference type="Proteomes" id="UP000681722">
    <property type="component" value="Unassembled WGS sequence"/>
</dbReference>
<feature type="region of interest" description="Disordered" evidence="3">
    <location>
        <begin position="426"/>
        <end position="472"/>
    </location>
</feature>
<dbReference type="InterPro" id="IPR026581">
    <property type="entry name" value="TCP10L/CENPJ"/>
</dbReference>
<feature type="region of interest" description="Disordered" evidence="3">
    <location>
        <begin position="1"/>
        <end position="190"/>
    </location>
</feature>
<accession>A0A813PEF8</accession>
<sequence length="1115" mass="128945">MSRNDPASNKNVSNNHEPKEKRQFLRRGQGIARFQAPPKRREKRSKSVEPVDDRNDLNQDSLTRSKRPTSANSGIIASNRLSNVQQKPRSASTSSSGRQTPTQANRNSTVNQKSKAKPAPTTNRTAKTRLEQQQPEKSVQSARQTPLQPAMTITNLLGQVDLDDDDEIDQFNKKQEKSKELDDENENTPTNHFINQELRAMIDSKWNSSKLDGKFDMNDKQKKTFLPGNYRTTESAIEIDDEDDDDDEQHLDEDEEQQHEIQITRQRTSSVSSQSKITFDGFRSQLQQYTNPKKTTNGKTFMPQDLDDFEKLEQYAEEHPSMISTASYVDQIVFNDHLLHKEQNAKKSSATDEHYQLTKRNNLFNPQNDYMENENEDNELTNRIRQRKIKPFKNKIETIPIDRDSDDDDIENENDDWECAAVIPINENRLNQQQPSLNDDYNSDSGIGSLQSNLNKKKQISTHSTNFDDESSWLDRELKSKSSVNDNSNTAVSQLMMKTFPGLRQQQQQQQQNSQHEQNEKIRAYVEHTNTMNNNSNQDLNRLIREKSIELEKQIENFQQENIKLQNLCLERNNAIKKLKQEQIEFDKYKQAEMEKFQLYKDDEIKKLKKDKRLFEQYQQTLKEHPDKREREEIETLKKQVSGLQDELKLRETRWTAAMNRYKERIETLEYDNAELKQEKEIIERKRLDLMQLLQKQQQGDIVVKPRQQPQVVASVANVSDDSSQRKSLIEQQTDRLKKKNTKANGQLPKTVVIRNTESSINRTNPTKFSTNGRRTPVGVNGLKNNDSTVMATSLNVTSQQHQHQKRSMTHKSMPPTTFVNEHSVSPKERRTVDQAVGTQSDDDNNDDNFKDTNNENINVKNNMNDLLNANHSLLNSDYPLFESENDFLTTTDVDYIKILTKPSLSSSGTNNVSKPQSILANRNHQSTEYSNTLQEQRSQQNTSPYLSSISSSSTINQKKLLSLSNNTVPRVQFQTSKIQQQQQQAQPQPQQKTISFNEKHRKQTTENPPDDDIIEEIHHNDGRVERIKSDLSKQILFPNGSKQEISGDGKQMIVQFYNGDRKEKLADGRIIYKYSSTNTIETEYPNGIRVYQFCNTNTIETLYPDGTRIINSAK</sequence>
<evidence type="ECO:0000313" key="6">
    <source>
        <dbReference type="Proteomes" id="UP000663829"/>
    </source>
</evidence>
<feature type="compositionally biased region" description="Basic and acidic residues" evidence="3">
    <location>
        <begin position="45"/>
        <end position="57"/>
    </location>
</feature>
<feature type="compositionally biased region" description="Polar residues" evidence="3">
    <location>
        <begin position="1"/>
        <end position="15"/>
    </location>
</feature>
<feature type="compositionally biased region" description="Acidic residues" evidence="3">
    <location>
        <begin position="237"/>
        <end position="257"/>
    </location>
</feature>
<feature type="compositionally biased region" description="Polar residues" evidence="3">
    <location>
        <begin position="120"/>
        <end position="157"/>
    </location>
</feature>
<feature type="region of interest" description="Disordered" evidence="3">
    <location>
        <begin position="926"/>
        <end position="951"/>
    </location>
</feature>
<dbReference type="GO" id="GO:0060271">
    <property type="term" value="P:cilium assembly"/>
    <property type="evidence" value="ECO:0007669"/>
    <property type="project" value="TreeGrafter"/>
</dbReference>
<feature type="compositionally biased region" description="Polar residues" evidence="3">
    <location>
        <begin position="58"/>
        <end position="113"/>
    </location>
</feature>
<comment type="similarity">
    <text evidence="1">Belongs to the TCP10 family.</text>
</comment>
<dbReference type="GO" id="GO:0015631">
    <property type="term" value="F:tubulin binding"/>
    <property type="evidence" value="ECO:0007669"/>
    <property type="project" value="TreeGrafter"/>
</dbReference>
<dbReference type="OrthoDB" id="10252174at2759"/>
<evidence type="ECO:0000313" key="4">
    <source>
        <dbReference type="EMBL" id="CAF0749318.1"/>
    </source>
</evidence>
<proteinExistence type="inferred from homology"/>
<dbReference type="PANTHER" id="PTHR10331:SF6">
    <property type="entry name" value="SPINDLE ASSEMBLY ABNORMAL 4"/>
    <property type="match status" value="1"/>
</dbReference>
<dbReference type="GO" id="GO:0005813">
    <property type="term" value="C:centrosome"/>
    <property type="evidence" value="ECO:0007669"/>
    <property type="project" value="TreeGrafter"/>
</dbReference>
<dbReference type="AlphaFoldDB" id="A0A813PEF8"/>
<keyword evidence="6" id="KW-1185">Reference proteome</keyword>
<dbReference type="GO" id="GO:0061511">
    <property type="term" value="P:centriole elongation"/>
    <property type="evidence" value="ECO:0007669"/>
    <property type="project" value="TreeGrafter"/>
</dbReference>
<dbReference type="Proteomes" id="UP000663829">
    <property type="component" value="Unassembled WGS sequence"/>
</dbReference>
<dbReference type="PANTHER" id="PTHR10331">
    <property type="entry name" value="T COMPLEX PROTEIN 10"/>
    <property type="match status" value="1"/>
</dbReference>
<feature type="compositionally biased region" description="Basic and acidic residues" evidence="3">
    <location>
        <begin position="170"/>
        <end position="180"/>
    </location>
</feature>
<feature type="compositionally biased region" description="Polar residues" evidence="3">
    <location>
        <begin position="926"/>
        <end position="947"/>
    </location>
</feature>
<feature type="coiled-coil region" evidence="2">
    <location>
        <begin position="627"/>
        <end position="696"/>
    </location>
</feature>
<feature type="coiled-coil region" evidence="2">
    <location>
        <begin position="537"/>
        <end position="592"/>
    </location>
</feature>
<dbReference type="GO" id="GO:0005814">
    <property type="term" value="C:centriole"/>
    <property type="evidence" value="ECO:0007669"/>
    <property type="project" value="TreeGrafter"/>
</dbReference>
<feature type="compositionally biased region" description="Polar residues" evidence="3">
    <location>
        <begin position="762"/>
        <end position="774"/>
    </location>
</feature>
<feature type="compositionally biased region" description="Polar residues" evidence="3">
    <location>
        <begin position="428"/>
        <end position="454"/>
    </location>
</feature>
<feature type="compositionally biased region" description="Polar residues" evidence="3">
    <location>
        <begin position="815"/>
        <end position="824"/>
    </location>
</feature>
<name>A0A813PEF8_9BILA</name>
<reference evidence="4" key="1">
    <citation type="submission" date="2021-02" db="EMBL/GenBank/DDBJ databases">
        <authorList>
            <person name="Nowell W R."/>
        </authorList>
    </citation>
    <scope>NUCLEOTIDE SEQUENCE</scope>
</reference>
<dbReference type="EMBL" id="CAJOBC010000060">
    <property type="protein sequence ID" value="CAF3528611.1"/>
    <property type="molecule type" value="Genomic_DNA"/>
</dbReference>
<gene>
    <name evidence="4" type="ORF">GPM918_LOCUS733</name>
    <name evidence="5" type="ORF">SRO942_LOCUS734</name>
</gene>
<feature type="compositionally biased region" description="Low complexity" evidence="3">
    <location>
        <begin position="260"/>
        <end position="275"/>
    </location>
</feature>
<feature type="region of interest" description="Disordered" evidence="3">
    <location>
        <begin position="762"/>
        <end position="781"/>
    </location>
</feature>
<evidence type="ECO:0000256" key="3">
    <source>
        <dbReference type="SAM" id="MobiDB-lite"/>
    </source>
</evidence>
<evidence type="ECO:0000313" key="5">
    <source>
        <dbReference type="EMBL" id="CAF3528611.1"/>
    </source>
</evidence>
<evidence type="ECO:0000256" key="2">
    <source>
        <dbReference type="SAM" id="Coils"/>
    </source>
</evidence>
<comment type="caution">
    <text evidence="4">The sequence shown here is derived from an EMBL/GenBank/DDBJ whole genome shotgun (WGS) entry which is preliminary data.</text>
</comment>
<dbReference type="Gene3D" id="2.60.450.20">
    <property type="match status" value="1"/>
</dbReference>
<dbReference type="InterPro" id="IPR047002">
    <property type="entry name" value="Tcp10_C_sf"/>
</dbReference>
<dbReference type="EMBL" id="CAJNOQ010000060">
    <property type="protein sequence ID" value="CAF0749318.1"/>
    <property type="molecule type" value="Genomic_DNA"/>
</dbReference>
<keyword evidence="2" id="KW-0175">Coiled coil</keyword>
<protein>
    <recommendedName>
        <fullName evidence="7">Centromere protein J C-terminal domain-containing protein</fullName>
    </recommendedName>
</protein>
<evidence type="ECO:0008006" key="7">
    <source>
        <dbReference type="Google" id="ProtNLM"/>
    </source>
</evidence>